<dbReference type="SUPFAM" id="SSF101690">
    <property type="entry name" value="PAZ domain"/>
    <property type="match status" value="1"/>
</dbReference>
<dbReference type="EMBL" id="JARJCM010000010">
    <property type="protein sequence ID" value="KAJ7043223.1"/>
    <property type="molecule type" value="Genomic_DNA"/>
</dbReference>
<dbReference type="InterPro" id="IPR014811">
    <property type="entry name" value="ArgoL1"/>
</dbReference>
<reference evidence="2" key="1">
    <citation type="submission" date="2023-03" db="EMBL/GenBank/DDBJ databases">
        <title>Massive genome expansion in bonnet fungi (Mycena s.s.) driven by repeated elements and novel gene families across ecological guilds.</title>
        <authorList>
            <consortium name="Lawrence Berkeley National Laboratory"/>
            <person name="Harder C.B."/>
            <person name="Miyauchi S."/>
            <person name="Viragh M."/>
            <person name="Kuo A."/>
            <person name="Thoen E."/>
            <person name="Andreopoulos B."/>
            <person name="Lu D."/>
            <person name="Skrede I."/>
            <person name="Drula E."/>
            <person name="Henrissat B."/>
            <person name="Morin E."/>
            <person name="Kohler A."/>
            <person name="Barry K."/>
            <person name="LaButti K."/>
            <person name="Morin E."/>
            <person name="Salamov A."/>
            <person name="Lipzen A."/>
            <person name="Mereny Z."/>
            <person name="Hegedus B."/>
            <person name="Baldrian P."/>
            <person name="Stursova M."/>
            <person name="Weitz H."/>
            <person name="Taylor A."/>
            <person name="Grigoriev I.V."/>
            <person name="Nagy L.G."/>
            <person name="Martin F."/>
            <person name="Kauserud H."/>
        </authorList>
    </citation>
    <scope>NUCLEOTIDE SEQUENCE</scope>
    <source>
        <strain evidence="2">CBHHK200</strain>
    </source>
</reference>
<comment type="caution">
    <text evidence="2">The sequence shown here is derived from an EMBL/GenBank/DDBJ whole genome shotgun (WGS) entry which is preliminary data.</text>
</comment>
<dbReference type="SMART" id="SM00950">
    <property type="entry name" value="Piwi"/>
    <property type="match status" value="1"/>
</dbReference>
<name>A0AAD6X8P5_9AGAR</name>
<organism evidence="2 3">
    <name type="scientific">Mycena alexandri</name>
    <dbReference type="NCBI Taxonomy" id="1745969"/>
    <lineage>
        <taxon>Eukaryota</taxon>
        <taxon>Fungi</taxon>
        <taxon>Dikarya</taxon>
        <taxon>Basidiomycota</taxon>
        <taxon>Agaricomycotina</taxon>
        <taxon>Agaricomycetes</taxon>
        <taxon>Agaricomycetidae</taxon>
        <taxon>Agaricales</taxon>
        <taxon>Marasmiineae</taxon>
        <taxon>Mycenaceae</taxon>
        <taxon>Mycena</taxon>
    </lineage>
</organism>
<keyword evidence="3" id="KW-1185">Reference proteome</keyword>
<dbReference type="InterPro" id="IPR003165">
    <property type="entry name" value="Piwi"/>
</dbReference>
<dbReference type="Proteomes" id="UP001218188">
    <property type="component" value="Unassembled WGS sequence"/>
</dbReference>
<evidence type="ECO:0000313" key="3">
    <source>
        <dbReference type="Proteomes" id="UP001218188"/>
    </source>
</evidence>
<dbReference type="Gene3D" id="3.40.50.2300">
    <property type="match status" value="1"/>
</dbReference>
<sequence length="645" mass="73028">MWMGIFQSVRPTLKNIVINVDIQTGVVVPEESLPSFCQRYLKVGRLTQLTNKQFQSLRMFLHGIKITVRIHGRPERAVRIKDIVRDVGNGEFEKNMPGNEVRTLTVAEHFREMHNIVIIPGSLGVKVGHHELFPVDLCRTVNELYKNKLPGEFTTEVLRFMPNNPERRLQKIERAWKDLEYKNSQFLQGGHIDFAPSSSPMRIMGRLLPSPRIMRSQPEELQESGIWDVRRGPMAKPADRIENWIFMNCTQTTVVQDFIEELCQVFTDRGKISDIPSYFLTLTSLGLGKSNLRQSRPKLIIVLLPDPAPELYVTVKRFGDIENGIATQCIVCLGLHAVLAKVDSNLRNQYMNNLTLKINTRLGGINFVPQSPAMAELRIVPTMILGSFAFHPAAGSTLPSVAALVSSWDPVACQYTASLRVQASRVEIIQDLEAMVITAIKRFVERNGMPPARYVYFRDGVSEGQFATVLEEEQAAFLRALRGSPYYANGPPPFAFIVCAKKHHIRFFPDSRNADQRGNGNFPAGFIGDRDIGHPMYKDFYLQSQKGLQGTSRPCHYTVLANNGTNWSMDMYEDLLVPRSFSLCHCYSRATKSVKIPAPVYYADLVCARAKFHYDRDVDFEDDISLSSDDPNYATKQYAFYQVSG</sequence>
<evidence type="ECO:0000259" key="1">
    <source>
        <dbReference type="PROSITE" id="PS50822"/>
    </source>
</evidence>
<dbReference type="Pfam" id="PF08699">
    <property type="entry name" value="ArgoL1"/>
    <property type="match status" value="1"/>
</dbReference>
<proteinExistence type="predicted"/>
<dbReference type="InterPro" id="IPR036085">
    <property type="entry name" value="PAZ_dom_sf"/>
</dbReference>
<dbReference type="GO" id="GO:0003676">
    <property type="term" value="F:nucleic acid binding"/>
    <property type="evidence" value="ECO:0007669"/>
    <property type="project" value="InterPro"/>
</dbReference>
<dbReference type="InterPro" id="IPR036397">
    <property type="entry name" value="RNaseH_sf"/>
</dbReference>
<dbReference type="PANTHER" id="PTHR22891">
    <property type="entry name" value="EUKARYOTIC TRANSLATION INITIATION FACTOR 2C"/>
    <property type="match status" value="1"/>
</dbReference>
<protein>
    <submittedName>
        <fullName evidence="2">Piwi domain-containing protein</fullName>
    </submittedName>
</protein>
<dbReference type="SUPFAM" id="SSF53098">
    <property type="entry name" value="Ribonuclease H-like"/>
    <property type="match status" value="1"/>
</dbReference>
<dbReference type="Gene3D" id="3.30.420.10">
    <property type="entry name" value="Ribonuclease H-like superfamily/Ribonuclease H"/>
    <property type="match status" value="1"/>
</dbReference>
<dbReference type="Gene3D" id="2.170.260.10">
    <property type="entry name" value="paz domain"/>
    <property type="match status" value="1"/>
</dbReference>
<dbReference type="InterPro" id="IPR012337">
    <property type="entry name" value="RNaseH-like_sf"/>
</dbReference>
<dbReference type="AlphaFoldDB" id="A0AAD6X8P5"/>
<dbReference type="Pfam" id="PF02171">
    <property type="entry name" value="Piwi"/>
    <property type="match status" value="1"/>
</dbReference>
<evidence type="ECO:0000313" key="2">
    <source>
        <dbReference type="EMBL" id="KAJ7043223.1"/>
    </source>
</evidence>
<gene>
    <name evidence="2" type="ORF">C8F04DRAFT_1287529</name>
</gene>
<accession>A0AAD6X8P5</accession>
<feature type="domain" description="Piwi" evidence="1">
    <location>
        <begin position="299"/>
        <end position="615"/>
    </location>
</feature>
<dbReference type="PROSITE" id="PS50822">
    <property type="entry name" value="PIWI"/>
    <property type="match status" value="1"/>
</dbReference>